<dbReference type="SUPFAM" id="SSF55920">
    <property type="entry name" value="Creatinase/aminopeptidase"/>
    <property type="match status" value="1"/>
</dbReference>
<dbReference type="InterPro" id="IPR000587">
    <property type="entry name" value="Creatinase_N"/>
</dbReference>
<dbReference type="PANTHER" id="PTHR46112">
    <property type="entry name" value="AMINOPEPTIDASE"/>
    <property type="match status" value="1"/>
</dbReference>
<name>A0AAX0PUZ8_LACJH</name>
<dbReference type="Gene3D" id="3.40.350.10">
    <property type="entry name" value="Creatinase/prolidase N-terminal domain"/>
    <property type="match status" value="1"/>
</dbReference>
<dbReference type="Pfam" id="PF01321">
    <property type="entry name" value="Creatinase_N"/>
    <property type="match status" value="1"/>
</dbReference>
<dbReference type="Pfam" id="PF00557">
    <property type="entry name" value="Peptidase_M24"/>
    <property type="match status" value="1"/>
</dbReference>
<reference evidence="6 7" key="1">
    <citation type="submission" date="2017-05" db="EMBL/GenBank/DDBJ databases">
        <title>Lactobacillus johnsonii from commercial turkeys.</title>
        <authorList>
            <person name="Johnson T.J."/>
            <person name="Youmans B."/>
        </authorList>
    </citation>
    <scope>NUCLEOTIDE SEQUENCE [LARGE SCALE GENOMIC DNA]</scope>
    <source>
        <strain evidence="6 7">UMNLJ54</strain>
    </source>
</reference>
<dbReference type="PANTHER" id="PTHR46112:SF3">
    <property type="entry name" value="AMINOPEPTIDASE YPDF"/>
    <property type="match status" value="1"/>
</dbReference>
<evidence type="ECO:0000313" key="7">
    <source>
        <dbReference type="Proteomes" id="UP000216448"/>
    </source>
</evidence>
<feature type="domain" description="Creatinase N-terminal" evidence="5">
    <location>
        <begin position="14"/>
        <end position="141"/>
    </location>
</feature>
<sequence length="369" mass="41004">MSSDQELLTLFNNRISKTTKLIKEKQADALVIFNQANYRFLTNFSGEEAELILTANGDRVLLSDSRFKDQIRHQAPGEMKVVMQTMDVIKEIAGQLKQLDVKTVLVEGEFISATQFEALKQACPDLDFILNAELVETVRNIKDELELETLQKAIDISAQSFKEILPLIEPGVSERAIGAKLDYLFKMNGGDGPSFETIIASGYRGSWAHGVASDKKIQKGELIVIDFGSFYHGYTADITRTVALGQVEPELEKIYYIVLEAQKRGIAAAIAGNTGKDIDQAGRNYIKEQGYGEYFGHGIGHGIGLEVHELCTPAMPYSKEVMKNNMAITVEPGIYLPDRGGVRIEDDVLIKDNHPYVMSQLPKDELLIL</sequence>
<gene>
    <name evidence="6" type="ORF">A3P64_07335</name>
</gene>
<protein>
    <submittedName>
        <fullName evidence="6">X-Pro dipeptidase</fullName>
    </submittedName>
</protein>
<dbReference type="InterPro" id="IPR000994">
    <property type="entry name" value="Pept_M24"/>
</dbReference>
<comment type="similarity">
    <text evidence="3">Belongs to the peptidase M24B family.</text>
</comment>
<keyword evidence="2" id="KW-0378">Hydrolase</keyword>
<keyword evidence="1 3" id="KW-0479">Metal-binding</keyword>
<dbReference type="Proteomes" id="UP000216448">
    <property type="component" value="Unassembled WGS sequence"/>
</dbReference>
<dbReference type="PROSITE" id="PS00491">
    <property type="entry name" value="PROLINE_PEPTIDASE"/>
    <property type="match status" value="1"/>
</dbReference>
<dbReference type="GO" id="GO:0016787">
    <property type="term" value="F:hydrolase activity"/>
    <property type="evidence" value="ECO:0007669"/>
    <property type="project" value="UniProtKB-KW"/>
</dbReference>
<evidence type="ECO:0000259" key="5">
    <source>
        <dbReference type="Pfam" id="PF01321"/>
    </source>
</evidence>
<organism evidence="6 7">
    <name type="scientific">Lactobacillus johnsonii</name>
    <dbReference type="NCBI Taxonomy" id="33959"/>
    <lineage>
        <taxon>Bacteria</taxon>
        <taxon>Bacillati</taxon>
        <taxon>Bacillota</taxon>
        <taxon>Bacilli</taxon>
        <taxon>Lactobacillales</taxon>
        <taxon>Lactobacillaceae</taxon>
        <taxon>Lactobacillus</taxon>
    </lineage>
</organism>
<accession>A0AAX0PUZ8</accession>
<dbReference type="Gene3D" id="3.90.230.10">
    <property type="entry name" value="Creatinase/methionine aminopeptidase superfamily"/>
    <property type="match status" value="1"/>
</dbReference>
<dbReference type="InterPro" id="IPR029149">
    <property type="entry name" value="Creatin/AminoP/Spt16_N"/>
</dbReference>
<proteinExistence type="inferred from homology"/>
<dbReference type="EMBL" id="NIBB01000047">
    <property type="protein sequence ID" value="PAB52289.1"/>
    <property type="molecule type" value="Genomic_DNA"/>
</dbReference>
<dbReference type="AlphaFoldDB" id="A0AAX0PUZ8"/>
<comment type="caution">
    <text evidence="6">The sequence shown here is derived from an EMBL/GenBank/DDBJ whole genome shotgun (WGS) entry which is preliminary data.</text>
</comment>
<evidence type="ECO:0000313" key="6">
    <source>
        <dbReference type="EMBL" id="PAB52289.1"/>
    </source>
</evidence>
<dbReference type="InterPro" id="IPR036005">
    <property type="entry name" value="Creatinase/aminopeptidase-like"/>
</dbReference>
<dbReference type="CDD" id="cd01092">
    <property type="entry name" value="APP-like"/>
    <property type="match status" value="1"/>
</dbReference>
<feature type="domain" description="Peptidase M24" evidence="4">
    <location>
        <begin position="149"/>
        <end position="351"/>
    </location>
</feature>
<dbReference type="InterPro" id="IPR001131">
    <property type="entry name" value="Peptidase_M24B_aminopep-P_CS"/>
</dbReference>
<evidence type="ECO:0000259" key="4">
    <source>
        <dbReference type="Pfam" id="PF00557"/>
    </source>
</evidence>
<dbReference type="InterPro" id="IPR050659">
    <property type="entry name" value="Peptidase_M24B"/>
</dbReference>
<evidence type="ECO:0000256" key="3">
    <source>
        <dbReference type="RuleBase" id="RU000590"/>
    </source>
</evidence>
<dbReference type="RefSeq" id="WP_087713112.1">
    <property type="nucleotide sequence ID" value="NZ_CP021703.1"/>
</dbReference>
<evidence type="ECO:0000256" key="2">
    <source>
        <dbReference type="ARBA" id="ARBA00022801"/>
    </source>
</evidence>
<dbReference type="GO" id="GO:0046872">
    <property type="term" value="F:metal ion binding"/>
    <property type="evidence" value="ECO:0007669"/>
    <property type="project" value="UniProtKB-KW"/>
</dbReference>
<dbReference type="SUPFAM" id="SSF53092">
    <property type="entry name" value="Creatinase/prolidase N-terminal domain"/>
    <property type="match status" value="1"/>
</dbReference>
<evidence type="ECO:0000256" key="1">
    <source>
        <dbReference type="ARBA" id="ARBA00022723"/>
    </source>
</evidence>